<reference evidence="1" key="1">
    <citation type="journal article" date="2021" name="New Phytol.">
        <title>Evolutionary innovations through gain and loss of genes in the ectomycorrhizal Boletales.</title>
        <authorList>
            <person name="Wu G."/>
            <person name="Miyauchi S."/>
            <person name="Morin E."/>
            <person name="Kuo A."/>
            <person name="Drula E."/>
            <person name="Varga T."/>
            <person name="Kohler A."/>
            <person name="Feng B."/>
            <person name="Cao Y."/>
            <person name="Lipzen A."/>
            <person name="Daum C."/>
            <person name="Hundley H."/>
            <person name="Pangilinan J."/>
            <person name="Johnson J."/>
            <person name="Barry K."/>
            <person name="LaButti K."/>
            <person name="Ng V."/>
            <person name="Ahrendt S."/>
            <person name="Min B."/>
            <person name="Choi I.G."/>
            <person name="Park H."/>
            <person name="Plett J.M."/>
            <person name="Magnuson J."/>
            <person name="Spatafora J.W."/>
            <person name="Nagy L.G."/>
            <person name="Henrissat B."/>
            <person name="Grigoriev I.V."/>
            <person name="Yang Z.L."/>
            <person name="Xu J."/>
            <person name="Martin F.M."/>
        </authorList>
    </citation>
    <scope>NUCLEOTIDE SEQUENCE</scope>
    <source>
        <strain evidence="1">ATCC 28755</strain>
    </source>
</reference>
<organism evidence="1 2">
    <name type="scientific">Hygrophoropsis aurantiaca</name>
    <dbReference type="NCBI Taxonomy" id="72124"/>
    <lineage>
        <taxon>Eukaryota</taxon>
        <taxon>Fungi</taxon>
        <taxon>Dikarya</taxon>
        <taxon>Basidiomycota</taxon>
        <taxon>Agaricomycotina</taxon>
        <taxon>Agaricomycetes</taxon>
        <taxon>Agaricomycetidae</taxon>
        <taxon>Boletales</taxon>
        <taxon>Coniophorineae</taxon>
        <taxon>Hygrophoropsidaceae</taxon>
        <taxon>Hygrophoropsis</taxon>
    </lineage>
</organism>
<dbReference type="EMBL" id="MU267955">
    <property type="protein sequence ID" value="KAH7906952.1"/>
    <property type="molecule type" value="Genomic_DNA"/>
</dbReference>
<gene>
    <name evidence="1" type="ORF">BJ138DRAFT_1093383</name>
</gene>
<comment type="caution">
    <text evidence="1">The sequence shown here is derived from an EMBL/GenBank/DDBJ whole genome shotgun (WGS) entry which is preliminary data.</text>
</comment>
<name>A0ACB8A1W7_9AGAM</name>
<evidence type="ECO:0000313" key="2">
    <source>
        <dbReference type="Proteomes" id="UP000790377"/>
    </source>
</evidence>
<keyword evidence="2" id="KW-1185">Reference proteome</keyword>
<proteinExistence type="predicted"/>
<accession>A0ACB8A1W7</accession>
<dbReference type="Proteomes" id="UP000790377">
    <property type="component" value="Unassembled WGS sequence"/>
</dbReference>
<sequence>MGKLNIAHHKSYHPYRRDNIERVRRDEEEAAAKEAQEEGRVMLADSEARLEALRDRAGLGKGKGKAKETDDMKELAQQMVKAPQGHINLFEDLEQQATMTAIRASKKTGPPEAEKGFPLAPSAKDLRPWYSTKRGEPEPQPEADGDKYKEEERRKRDAASKSRNDPLTAITHQLASRYPPPLPPARSRTQSSFNKYNNRSTQPIDPPPPPNSTTARLNRESSERERALALIARKKRELAGSATPSTVRGDDDGGYRDVFNRREVEEAHRRRPKAVRWGDDDGRRRGGW</sequence>
<protein>
    <submittedName>
        <fullName evidence="1">Uncharacterized protein</fullName>
    </submittedName>
</protein>
<evidence type="ECO:0000313" key="1">
    <source>
        <dbReference type="EMBL" id="KAH7906952.1"/>
    </source>
</evidence>